<protein>
    <submittedName>
        <fullName evidence="3">Phosphatidylglycerophosphatase A</fullName>
    </submittedName>
</protein>
<dbReference type="InterPro" id="IPR036681">
    <property type="entry name" value="PgpA-like_sf"/>
</dbReference>
<dbReference type="Pfam" id="PF04608">
    <property type="entry name" value="PgpA"/>
    <property type="match status" value="1"/>
</dbReference>
<keyword evidence="1" id="KW-0472">Membrane</keyword>
<dbReference type="Proteomes" id="UP000650524">
    <property type="component" value="Unassembled WGS sequence"/>
</dbReference>
<feature type="transmembrane region" description="Helical" evidence="1">
    <location>
        <begin position="20"/>
        <end position="50"/>
    </location>
</feature>
<keyword evidence="1" id="KW-0812">Transmembrane</keyword>
<dbReference type="EMBL" id="JACNJD010000178">
    <property type="protein sequence ID" value="MBC8176986.1"/>
    <property type="molecule type" value="Genomic_DNA"/>
</dbReference>
<dbReference type="InterPro" id="IPR007686">
    <property type="entry name" value="YutG/PgpA"/>
</dbReference>
<organism evidence="3 4">
    <name type="scientific">Candidatus Desulfacyla euxinica</name>
    <dbReference type="NCBI Taxonomy" id="2841693"/>
    <lineage>
        <taxon>Bacteria</taxon>
        <taxon>Deltaproteobacteria</taxon>
        <taxon>Candidatus Desulfacyla</taxon>
    </lineage>
</organism>
<dbReference type="SUPFAM" id="SSF101307">
    <property type="entry name" value="YutG-like"/>
    <property type="match status" value="1"/>
</dbReference>
<name>A0A8J6MZK8_9DELT</name>
<accession>A0A8J6MZK8</accession>
<comment type="caution">
    <text evidence="3">The sequence shown here is derived from an EMBL/GenBank/DDBJ whole genome shotgun (WGS) entry which is preliminary data.</text>
</comment>
<dbReference type="PIRSF" id="PIRSF006162">
    <property type="entry name" value="PgpA"/>
    <property type="match status" value="1"/>
</dbReference>
<dbReference type="PANTHER" id="PTHR36305">
    <property type="entry name" value="PHOSPHATIDYLGLYCEROPHOSPHATASE A"/>
    <property type="match status" value="1"/>
</dbReference>
<evidence type="ECO:0000313" key="3">
    <source>
        <dbReference type="EMBL" id="MBC8176986.1"/>
    </source>
</evidence>
<proteinExistence type="predicted"/>
<feature type="transmembrane region" description="Helical" evidence="1">
    <location>
        <begin position="62"/>
        <end position="79"/>
    </location>
</feature>
<feature type="transmembrane region" description="Helical" evidence="1">
    <location>
        <begin position="99"/>
        <end position="123"/>
    </location>
</feature>
<dbReference type="UniPathway" id="UPA00084">
    <property type="reaction ID" value="UER00504"/>
</dbReference>
<dbReference type="PANTHER" id="PTHR36305:SF1">
    <property type="entry name" value="PHOSPHATIDYLGLYCEROPHOSPHATASE A"/>
    <property type="match status" value="1"/>
</dbReference>
<sequence>MSKDQSDNLPVLDTFRQAGFYGKIALILATWFGVGLAPVISGTFGTLAAVPLILLLNYFGEWYGVIALVVVTVVAIWASDRTQGLLGKTDPSEVVIDEIAGFLVTMLLLPASLVNVGLGFILFRFFDIVKPWPVRQSERLKGGFGIVVDDLLAGVYAHLCLRGILLLVT</sequence>
<evidence type="ECO:0000256" key="1">
    <source>
        <dbReference type="SAM" id="Phobius"/>
    </source>
</evidence>
<evidence type="ECO:0000259" key="2">
    <source>
        <dbReference type="Pfam" id="PF04608"/>
    </source>
</evidence>
<dbReference type="AlphaFoldDB" id="A0A8J6MZK8"/>
<reference evidence="3 4" key="1">
    <citation type="submission" date="2020-08" db="EMBL/GenBank/DDBJ databases">
        <title>Bridging the membrane lipid divide: bacteria of the FCB group superphylum have the potential to synthesize archaeal ether lipids.</title>
        <authorList>
            <person name="Villanueva L."/>
            <person name="Von Meijenfeldt F.A.B."/>
            <person name="Westbye A.B."/>
            <person name="Yadav S."/>
            <person name="Hopmans E.C."/>
            <person name="Dutilh B.E."/>
            <person name="Sinninghe Damste J.S."/>
        </authorList>
    </citation>
    <scope>NUCLEOTIDE SEQUENCE [LARGE SCALE GENOMIC DNA]</scope>
    <source>
        <strain evidence="3">NIOZ-UU27</strain>
    </source>
</reference>
<keyword evidence="1" id="KW-1133">Transmembrane helix</keyword>
<dbReference type="GO" id="GO:0008962">
    <property type="term" value="F:phosphatidylglycerophosphatase activity"/>
    <property type="evidence" value="ECO:0007669"/>
    <property type="project" value="InterPro"/>
</dbReference>
<dbReference type="CDD" id="cd06971">
    <property type="entry name" value="PgpA"/>
    <property type="match status" value="1"/>
</dbReference>
<feature type="domain" description="YutG/PgpA" evidence="2">
    <location>
        <begin position="27"/>
        <end position="164"/>
    </location>
</feature>
<evidence type="ECO:0000313" key="4">
    <source>
        <dbReference type="Proteomes" id="UP000650524"/>
    </source>
</evidence>
<gene>
    <name evidence="3" type="ORF">H8E19_06230</name>
</gene>
<dbReference type="InterPro" id="IPR026037">
    <property type="entry name" value="PgpA"/>
</dbReference>
<dbReference type="GO" id="GO:0006655">
    <property type="term" value="P:phosphatidylglycerol biosynthetic process"/>
    <property type="evidence" value="ECO:0007669"/>
    <property type="project" value="UniProtKB-UniPathway"/>
</dbReference>